<comment type="caution">
    <text evidence="3">The sequence shown here is derived from an EMBL/GenBank/DDBJ whole genome shotgun (WGS) entry which is preliminary data.</text>
</comment>
<evidence type="ECO:0000256" key="1">
    <source>
        <dbReference type="SAM" id="Phobius"/>
    </source>
</evidence>
<evidence type="ECO:0000259" key="2">
    <source>
        <dbReference type="Pfam" id="PF00501"/>
    </source>
</evidence>
<dbReference type="VEuPathDB" id="FungiDB:TAPDE_003536"/>
<dbReference type="GO" id="GO:0030729">
    <property type="term" value="F:acetoacetate-CoA ligase activity"/>
    <property type="evidence" value="ECO:0007669"/>
    <property type="project" value="InterPro"/>
</dbReference>
<dbReference type="NCBIfam" id="TIGR01217">
    <property type="entry name" value="ac_ac_CoA_syn"/>
    <property type="match status" value="1"/>
</dbReference>
<organism evidence="3 4">
    <name type="scientific">Taphrina deformans (strain PYCC 5710 / ATCC 11124 / CBS 356.35 / IMI 108563 / JCM 9778 / NBRC 8474)</name>
    <name type="common">Peach leaf curl fungus</name>
    <name type="synonym">Lalaria deformans</name>
    <dbReference type="NCBI Taxonomy" id="1097556"/>
    <lineage>
        <taxon>Eukaryota</taxon>
        <taxon>Fungi</taxon>
        <taxon>Dikarya</taxon>
        <taxon>Ascomycota</taxon>
        <taxon>Taphrinomycotina</taxon>
        <taxon>Taphrinomycetes</taxon>
        <taxon>Taphrinales</taxon>
        <taxon>Taphrinaceae</taxon>
        <taxon>Taphrina</taxon>
    </lineage>
</organism>
<feature type="domain" description="AMP-dependent synthetase/ligase" evidence="2">
    <location>
        <begin position="104"/>
        <end position="482"/>
    </location>
</feature>
<dbReference type="GO" id="GO:0006629">
    <property type="term" value="P:lipid metabolic process"/>
    <property type="evidence" value="ECO:0007669"/>
    <property type="project" value="InterPro"/>
</dbReference>
<gene>
    <name evidence="3" type="ORF">TAPDE_003536</name>
</gene>
<dbReference type="OrthoDB" id="10253869at2759"/>
<accession>R4XBT9</accession>
<dbReference type="PROSITE" id="PS00455">
    <property type="entry name" value="AMP_BINDING"/>
    <property type="match status" value="1"/>
</dbReference>
<name>R4XBT9_TAPDE</name>
<dbReference type="InterPro" id="IPR000873">
    <property type="entry name" value="AMP-dep_synth/lig_dom"/>
</dbReference>
<dbReference type="PANTHER" id="PTHR42921">
    <property type="entry name" value="ACETOACETYL-COA SYNTHETASE"/>
    <property type="match status" value="1"/>
</dbReference>
<dbReference type="eggNOG" id="KOG1175">
    <property type="taxonomic scope" value="Eukaryota"/>
</dbReference>
<dbReference type="STRING" id="1097556.R4XBT9"/>
<keyword evidence="1" id="KW-0472">Membrane</keyword>
<feature type="transmembrane region" description="Helical" evidence="1">
    <location>
        <begin position="148"/>
        <end position="172"/>
    </location>
</feature>
<dbReference type="Pfam" id="PF00501">
    <property type="entry name" value="AMP-binding"/>
    <property type="match status" value="1"/>
</dbReference>
<reference evidence="3 4" key="1">
    <citation type="journal article" date="2013" name="MBio">
        <title>Genome sequencing of the plant pathogen Taphrina deformans, the causal agent of peach leaf curl.</title>
        <authorList>
            <person name="Cisse O.H."/>
            <person name="Almeida J.M.G.C.F."/>
            <person name="Fonseca A."/>
            <person name="Kumar A.A."/>
            <person name="Salojaervi J."/>
            <person name="Overmyer K."/>
            <person name="Hauser P.M."/>
            <person name="Pagni M."/>
        </authorList>
    </citation>
    <scope>NUCLEOTIDE SEQUENCE [LARGE SCALE GENOMIC DNA]</scope>
    <source>
        <strain evidence="4">PYCC 5710 / ATCC 11124 / CBS 356.35 / IMI 108563 / JCM 9778 / NBRC 8474</strain>
    </source>
</reference>
<protein>
    <submittedName>
        <fullName evidence="3">Acetoacetyl-CoA synthase</fullName>
    </submittedName>
</protein>
<dbReference type="SUPFAM" id="SSF56801">
    <property type="entry name" value="Acetyl-CoA synthetase-like"/>
    <property type="match status" value="1"/>
</dbReference>
<dbReference type="PANTHER" id="PTHR42921:SF4">
    <property type="entry name" value="ACETOACETYL-COA SYNTHASE (AFU_ORTHOLOGUE AFUA_8G04770)"/>
    <property type="match status" value="1"/>
</dbReference>
<dbReference type="Gene3D" id="3.40.50.12780">
    <property type="entry name" value="N-terminal domain of ligase-like"/>
    <property type="match status" value="1"/>
</dbReference>
<dbReference type="EMBL" id="CAHR02000138">
    <property type="protein sequence ID" value="CCG83330.1"/>
    <property type="molecule type" value="Genomic_DNA"/>
</dbReference>
<dbReference type="InterPro" id="IPR020845">
    <property type="entry name" value="AMP-binding_CS"/>
</dbReference>
<dbReference type="InterPro" id="IPR005914">
    <property type="entry name" value="Acac_CoA_synth"/>
</dbReference>
<dbReference type="AlphaFoldDB" id="R4XBT9"/>
<keyword evidence="4" id="KW-1185">Reference proteome</keyword>
<keyword evidence="1" id="KW-1133">Transmembrane helix</keyword>
<sequence length="650" mass="72268">MSVVWRPKAGDADVTQIHKFMAYVNRQRDRRLHTYDELYEYSISEDSFWIDLSDFLEIQYSTPPTNTLAGNIKLCECPLYPPPQFFPGARLNYAENCLEGKNAHQTAVIMAREGATQVERYSFAQLKTRVHRLADALRSAGVRKGDRVAGILANSIYAVTLVLATASIGAVYSSTATDMGISGILDRLRQIVPKVVFFDNASFYNNKSHELLSKAESVLSSIDSNDLAAFVVAPNMETMASKIGHGKACTLDELYEKHPGRSHELKYEQVEFTHPLFVMYSSGTTGPPKCIVHSVGGVLLQMRKEYALQCDMHAGDIYWQYTTTGWMMYNYLLTSLAAGVTIVCLDGSPMVNIPGLIKFMEAEKITHYGTSPRWLSELKTQNINPKDLAALESLRCVTSTGSVLVEALFHQFYKSWPTHIQLASVSGGTDLMSCFFMHNVITPVYAGQLQCVALGMAARVFDAAGKDISEPGRPGELVCTRPFPSQPIYFLSDPDGGKYKSAYYETYPGIWHHSDFVQFEASGGVTMLGRSDGVLNPSGVRFGSAEIYSITEKFPEIVDALCVGQRRPTDADETVLLFIITKSKAGFTTELVDRIKRTIQRELSPRHGKSLRRSGESPKVSATIANPEVLEYYRQFVNIEGVVRKDQARL</sequence>
<evidence type="ECO:0000313" key="4">
    <source>
        <dbReference type="Proteomes" id="UP000013776"/>
    </source>
</evidence>
<dbReference type="Proteomes" id="UP000013776">
    <property type="component" value="Unassembled WGS sequence"/>
</dbReference>
<proteinExistence type="predicted"/>
<evidence type="ECO:0000313" key="3">
    <source>
        <dbReference type="EMBL" id="CCG83330.1"/>
    </source>
</evidence>
<keyword evidence="1" id="KW-0812">Transmembrane</keyword>
<dbReference type="InterPro" id="IPR042099">
    <property type="entry name" value="ANL_N_sf"/>
</dbReference>